<reference evidence="2" key="1">
    <citation type="journal article" date="2014" name="Int. J. Syst. Evol. Microbiol.">
        <title>Complete genome sequence of Corynebacterium casei LMG S-19264T (=DSM 44701T), isolated from a smear-ripened cheese.</title>
        <authorList>
            <consortium name="US DOE Joint Genome Institute (JGI-PGF)"/>
            <person name="Walter F."/>
            <person name="Albersmeier A."/>
            <person name="Kalinowski J."/>
            <person name="Ruckert C."/>
        </authorList>
    </citation>
    <scope>NUCLEOTIDE SEQUENCE</scope>
    <source>
        <strain evidence="2">JCM 4956</strain>
    </source>
</reference>
<proteinExistence type="predicted"/>
<protein>
    <submittedName>
        <fullName evidence="2">Uncharacterized protein</fullName>
    </submittedName>
</protein>
<feature type="region of interest" description="Disordered" evidence="1">
    <location>
        <begin position="57"/>
        <end position="90"/>
    </location>
</feature>
<sequence length="90" mass="9661">MRTPSGSRSVFPSIRTVPSAIRHSPLSFRSLLPRLLFQLRSPSPQVPLVAAVTGAVARPPGVQRRHPATPRADVTPHHDRRGRNGSAASG</sequence>
<dbReference type="AlphaFoldDB" id="A0A918NRL6"/>
<keyword evidence="3" id="KW-1185">Reference proteome</keyword>
<evidence type="ECO:0000313" key="2">
    <source>
        <dbReference type="EMBL" id="GGX90485.1"/>
    </source>
</evidence>
<comment type="caution">
    <text evidence="2">The sequence shown here is derived from an EMBL/GenBank/DDBJ whole genome shotgun (WGS) entry which is preliminary data.</text>
</comment>
<evidence type="ECO:0000256" key="1">
    <source>
        <dbReference type="SAM" id="MobiDB-lite"/>
    </source>
</evidence>
<organism evidence="2 3">
    <name type="scientific">Streptomyces fructofermentans</name>
    <dbReference type="NCBI Taxonomy" id="152141"/>
    <lineage>
        <taxon>Bacteria</taxon>
        <taxon>Bacillati</taxon>
        <taxon>Actinomycetota</taxon>
        <taxon>Actinomycetes</taxon>
        <taxon>Kitasatosporales</taxon>
        <taxon>Streptomycetaceae</taxon>
        <taxon>Streptomyces</taxon>
    </lineage>
</organism>
<evidence type="ECO:0000313" key="3">
    <source>
        <dbReference type="Proteomes" id="UP000645555"/>
    </source>
</evidence>
<accession>A0A918NRL6</accession>
<reference evidence="2" key="2">
    <citation type="submission" date="2020-09" db="EMBL/GenBank/DDBJ databases">
        <authorList>
            <person name="Sun Q."/>
            <person name="Ohkuma M."/>
        </authorList>
    </citation>
    <scope>NUCLEOTIDE SEQUENCE</scope>
    <source>
        <strain evidence="2">JCM 4956</strain>
    </source>
</reference>
<name>A0A918NRL6_9ACTN</name>
<dbReference type="Proteomes" id="UP000645555">
    <property type="component" value="Unassembled WGS sequence"/>
</dbReference>
<dbReference type="EMBL" id="BMWD01000033">
    <property type="protein sequence ID" value="GGX90485.1"/>
    <property type="molecule type" value="Genomic_DNA"/>
</dbReference>
<gene>
    <name evidence="2" type="ORF">GCM10010515_67020</name>
</gene>